<evidence type="ECO:0000256" key="1">
    <source>
        <dbReference type="SAM" id="MobiDB-lite"/>
    </source>
</evidence>
<dbReference type="AlphaFoldDB" id="A0A0B7NFF0"/>
<dbReference type="EMBL" id="LN731097">
    <property type="protein sequence ID" value="CEP14257.1"/>
    <property type="molecule type" value="Genomic_DNA"/>
</dbReference>
<feature type="region of interest" description="Disordered" evidence="1">
    <location>
        <begin position="38"/>
        <end position="57"/>
    </location>
</feature>
<evidence type="ECO:0000313" key="2">
    <source>
        <dbReference type="EMBL" id="CEP14257.1"/>
    </source>
</evidence>
<feature type="compositionally biased region" description="Basic and acidic residues" evidence="1">
    <location>
        <begin position="38"/>
        <end position="47"/>
    </location>
</feature>
<accession>A0A0B7NFF0</accession>
<gene>
    <name evidence="2" type="primary">PARPA_08425.1 scaffold 32947</name>
</gene>
<keyword evidence="3" id="KW-1185">Reference proteome</keyword>
<name>A0A0B7NFF0_9FUNG</name>
<reference evidence="2 3" key="1">
    <citation type="submission" date="2014-09" db="EMBL/GenBank/DDBJ databases">
        <authorList>
            <person name="Ellenberger Sabrina"/>
        </authorList>
    </citation>
    <scope>NUCLEOTIDE SEQUENCE [LARGE SCALE GENOMIC DNA]</scope>
    <source>
        <strain evidence="2 3">CBS 412.66</strain>
    </source>
</reference>
<evidence type="ECO:0000313" key="3">
    <source>
        <dbReference type="Proteomes" id="UP000054107"/>
    </source>
</evidence>
<sequence>MIENHDLKLQDFKHQEVEASYRLIFIDPGRKSVFTANKREVKSTTESRRKRATKQTSTVQQTTANYYVLDNVGRKEDLPSFMKKVTKVPLLVFDDGVFNKDSAKLKGLETGAAGVQ</sequence>
<proteinExistence type="predicted"/>
<organism evidence="2 3">
    <name type="scientific">Parasitella parasitica</name>
    <dbReference type="NCBI Taxonomy" id="35722"/>
    <lineage>
        <taxon>Eukaryota</taxon>
        <taxon>Fungi</taxon>
        <taxon>Fungi incertae sedis</taxon>
        <taxon>Mucoromycota</taxon>
        <taxon>Mucoromycotina</taxon>
        <taxon>Mucoromycetes</taxon>
        <taxon>Mucorales</taxon>
        <taxon>Mucorineae</taxon>
        <taxon>Mucoraceae</taxon>
        <taxon>Parasitella</taxon>
    </lineage>
</organism>
<dbReference type="Proteomes" id="UP000054107">
    <property type="component" value="Unassembled WGS sequence"/>
</dbReference>
<protein>
    <submittedName>
        <fullName evidence="2">Uncharacterized protein</fullName>
    </submittedName>
</protein>